<keyword evidence="2" id="KW-1185">Reference proteome</keyword>
<evidence type="ECO:0000313" key="2">
    <source>
        <dbReference type="Proteomes" id="UP001066276"/>
    </source>
</evidence>
<proteinExistence type="predicted"/>
<sequence length="155" mass="16752">MEIEVPDDLKRPSQLIFPQEASPRLVCRRAALGPFCCLFTARQEVAWRLRRSPQRLVARLTGSPPCPGVAPLAQRRCVLGCPATGGSGELFPLRPVRQSDRTAASLPLGTRAYLPHGGGGAGWRPQAGLLECSAFTGGALAWARCEGLMAGYWRR</sequence>
<dbReference type="EMBL" id="JANPWB010000010">
    <property type="protein sequence ID" value="KAJ1137543.1"/>
    <property type="molecule type" value="Genomic_DNA"/>
</dbReference>
<comment type="caution">
    <text evidence="1">The sequence shown here is derived from an EMBL/GenBank/DDBJ whole genome shotgun (WGS) entry which is preliminary data.</text>
</comment>
<protein>
    <submittedName>
        <fullName evidence="1">Uncharacterized protein</fullName>
    </submittedName>
</protein>
<organism evidence="1 2">
    <name type="scientific">Pleurodeles waltl</name>
    <name type="common">Iberian ribbed newt</name>
    <dbReference type="NCBI Taxonomy" id="8319"/>
    <lineage>
        <taxon>Eukaryota</taxon>
        <taxon>Metazoa</taxon>
        <taxon>Chordata</taxon>
        <taxon>Craniata</taxon>
        <taxon>Vertebrata</taxon>
        <taxon>Euteleostomi</taxon>
        <taxon>Amphibia</taxon>
        <taxon>Batrachia</taxon>
        <taxon>Caudata</taxon>
        <taxon>Salamandroidea</taxon>
        <taxon>Salamandridae</taxon>
        <taxon>Pleurodelinae</taxon>
        <taxon>Pleurodeles</taxon>
    </lineage>
</organism>
<dbReference type="AlphaFoldDB" id="A0AAV7QB47"/>
<accession>A0AAV7QB47</accession>
<name>A0AAV7QB47_PLEWA</name>
<reference evidence="1" key="1">
    <citation type="journal article" date="2022" name="bioRxiv">
        <title>Sequencing and chromosome-scale assembly of the giantPleurodeles waltlgenome.</title>
        <authorList>
            <person name="Brown T."/>
            <person name="Elewa A."/>
            <person name="Iarovenko S."/>
            <person name="Subramanian E."/>
            <person name="Araus A.J."/>
            <person name="Petzold A."/>
            <person name="Susuki M."/>
            <person name="Suzuki K.-i.T."/>
            <person name="Hayashi T."/>
            <person name="Toyoda A."/>
            <person name="Oliveira C."/>
            <person name="Osipova E."/>
            <person name="Leigh N.D."/>
            <person name="Simon A."/>
            <person name="Yun M.H."/>
        </authorList>
    </citation>
    <scope>NUCLEOTIDE SEQUENCE</scope>
    <source>
        <strain evidence="1">20211129_DDA</strain>
        <tissue evidence="1">Liver</tissue>
    </source>
</reference>
<evidence type="ECO:0000313" key="1">
    <source>
        <dbReference type="EMBL" id="KAJ1137543.1"/>
    </source>
</evidence>
<dbReference type="Proteomes" id="UP001066276">
    <property type="component" value="Chromosome 6"/>
</dbReference>
<gene>
    <name evidence="1" type="ORF">NDU88_003941</name>
</gene>